<sequence>MKFSADKGNKMHTGTKSPNFKYMLVDSELAEIKIERDVEVIVESLNENVEFKLNSVVYDYTTEEAHQKFMKLYPRIFIEPKPVLPGIPTKRTKGVHTCEVNNVNEFGEDSHNITLYLNKIKTPQTVQFGSQEYIEKMIILSKMLKKIPILRSPEENEIVYQTLKLIPDINDQLSDEELRELMACIVREYWVKGSTVDGSQGFYAILRGSARPQTKYYKKLLGGHFVSSSVMLCSRSITQLSYTSSQTLLGVGSCFGTLIPLPTRLQIDALTVITEENCDILKISSVEYLRVKEELAKRGKLAKEELIRGSPFYQNWPLVFIFQLAAHLKWKKFPKGHVLMKVGEISKYVGFIKSGYCNAFRTVPALMKLPLGKMIKRMRQVLIGKLHPRQSFGEVSILFQIPSTYTLKTATPVELGLIEASDISDLDPVTQMLLLQTVRPSFENITKDTLKLDYIRKELEAEWKSTKDMTLNDVLFHSGITPGAGKWIHQHIRFEKGEKEHQAGLHFATYRKSM</sequence>
<keyword evidence="2" id="KW-1185">Reference proteome</keyword>
<dbReference type="InterPro" id="IPR014710">
    <property type="entry name" value="RmlC-like_jellyroll"/>
</dbReference>
<dbReference type="InterPro" id="IPR000595">
    <property type="entry name" value="cNMP-bd_dom"/>
</dbReference>
<dbReference type="InterPro" id="IPR018490">
    <property type="entry name" value="cNMP-bd_dom_sf"/>
</dbReference>
<gene>
    <name evidence="3" type="primary">CNBD1</name>
</gene>
<dbReference type="GeneID" id="129333965"/>
<protein>
    <submittedName>
        <fullName evidence="3">Cyclic nucleotide-binding domain-containing protein 1</fullName>
    </submittedName>
</protein>
<dbReference type="Proteomes" id="UP001190640">
    <property type="component" value="Chromosome 7"/>
</dbReference>
<evidence type="ECO:0000313" key="2">
    <source>
        <dbReference type="Proteomes" id="UP001190640"/>
    </source>
</evidence>
<feature type="domain" description="Cyclic nucleotide-binding" evidence="1">
    <location>
        <begin position="312"/>
        <end position="419"/>
    </location>
</feature>
<accession>A0AA97JRY3</accession>
<dbReference type="AlphaFoldDB" id="A0AA97JRY3"/>
<dbReference type="PANTHER" id="PTHR23011">
    <property type="entry name" value="CYCLIC NUCLEOTIDE-BINDING DOMAIN CONTAINING PROTEIN"/>
    <property type="match status" value="1"/>
</dbReference>
<dbReference type="CTD" id="168975"/>
<evidence type="ECO:0000259" key="1">
    <source>
        <dbReference type="PROSITE" id="PS50042"/>
    </source>
</evidence>
<organism evidence="2 3">
    <name type="scientific">Eublepharis macularius</name>
    <name type="common">Leopard gecko</name>
    <name type="synonym">Cyrtodactylus macularius</name>
    <dbReference type="NCBI Taxonomy" id="481883"/>
    <lineage>
        <taxon>Eukaryota</taxon>
        <taxon>Metazoa</taxon>
        <taxon>Chordata</taxon>
        <taxon>Craniata</taxon>
        <taxon>Vertebrata</taxon>
        <taxon>Euteleostomi</taxon>
        <taxon>Lepidosauria</taxon>
        <taxon>Squamata</taxon>
        <taxon>Bifurcata</taxon>
        <taxon>Gekkota</taxon>
        <taxon>Eublepharidae</taxon>
        <taxon>Eublepharinae</taxon>
        <taxon>Eublepharis</taxon>
    </lineage>
</organism>
<dbReference type="Pfam" id="PF00027">
    <property type="entry name" value="cNMP_binding"/>
    <property type="match status" value="1"/>
</dbReference>
<dbReference type="RefSeq" id="XP_054841869.1">
    <property type="nucleotide sequence ID" value="XM_054985894.1"/>
</dbReference>
<name>A0AA97JRY3_EUBMA</name>
<dbReference type="SUPFAM" id="SSF51206">
    <property type="entry name" value="cAMP-binding domain-like"/>
    <property type="match status" value="2"/>
</dbReference>
<reference evidence="3" key="1">
    <citation type="submission" date="2025-08" db="UniProtKB">
        <authorList>
            <consortium name="RefSeq"/>
        </authorList>
    </citation>
    <scope>IDENTIFICATION</scope>
    <source>
        <tissue evidence="3">Blood</tissue>
    </source>
</reference>
<dbReference type="KEGG" id="emc:129333965"/>
<evidence type="ECO:0000313" key="3">
    <source>
        <dbReference type="RefSeq" id="XP_054841869.1"/>
    </source>
</evidence>
<proteinExistence type="predicted"/>
<dbReference type="PROSITE" id="PS50042">
    <property type="entry name" value="CNMP_BINDING_3"/>
    <property type="match status" value="1"/>
</dbReference>
<dbReference type="Gene3D" id="2.60.120.10">
    <property type="entry name" value="Jelly Rolls"/>
    <property type="match status" value="2"/>
</dbReference>
<dbReference type="PANTHER" id="PTHR23011:SF32">
    <property type="entry name" value="CYCLIC NUCLEOTIDE-BINDING DOMAIN-CONTAINING PROTEIN 1"/>
    <property type="match status" value="1"/>
</dbReference>
<dbReference type="CDD" id="cd00038">
    <property type="entry name" value="CAP_ED"/>
    <property type="match status" value="1"/>
</dbReference>